<protein>
    <submittedName>
        <fullName evidence="12">Vitamin K epoxide reductase family protein</fullName>
    </submittedName>
</protein>
<evidence type="ECO:0000256" key="1">
    <source>
        <dbReference type="ARBA" id="ARBA00004141"/>
    </source>
</evidence>
<keyword evidence="7 10" id="KW-0472">Membrane</keyword>
<dbReference type="InterPro" id="IPR012932">
    <property type="entry name" value="VKOR"/>
</dbReference>
<evidence type="ECO:0000256" key="5">
    <source>
        <dbReference type="ARBA" id="ARBA00022989"/>
    </source>
</evidence>
<evidence type="ECO:0000256" key="3">
    <source>
        <dbReference type="ARBA" id="ARBA00022692"/>
    </source>
</evidence>
<keyword evidence="8" id="KW-1015">Disulfide bond</keyword>
<dbReference type="GO" id="GO:0048038">
    <property type="term" value="F:quinone binding"/>
    <property type="evidence" value="ECO:0007669"/>
    <property type="project" value="UniProtKB-KW"/>
</dbReference>
<keyword evidence="9" id="KW-0676">Redox-active center</keyword>
<evidence type="ECO:0000256" key="7">
    <source>
        <dbReference type="ARBA" id="ARBA00023136"/>
    </source>
</evidence>
<keyword evidence="3 10" id="KW-0812">Transmembrane</keyword>
<dbReference type="GO" id="GO:0016491">
    <property type="term" value="F:oxidoreductase activity"/>
    <property type="evidence" value="ECO:0007669"/>
    <property type="project" value="UniProtKB-KW"/>
</dbReference>
<evidence type="ECO:0000256" key="4">
    <source>
        <dbReference type="ARBA" id="ARBA00022719"/>
    </source>
</evidence>
<sequence length="196" mass="21182">MRSTPRALAWLLVLGGTVGAAAAVTLMLEKLAVLRDPGYVPSCNLSPVINCGSIMSSDQAEAFGFPNPLIGIAAFPVLIATGAALLAGARLARWYWLGLQVGVVAGTAFIGWLAFQSLYRIEALCPYCLAVWAVVVPIAWYVTLENLWAGRFGTRAASSKIARWLRQSHALIPMFALLVVVGLVIEQFWSYWTTVI</sequence>
<feature type="transmembrane region" description="Helical" evidence="10">
    <location>
        <begin position="94"/>
        <end position="115"/>
    </location>
</feature>
<feature type="transmembrane region" description="Helical" evidence="10">
    <location>
        <begin position="69"/>
        <end position="87"/>
    </location>
</feature>
<dbReference type="Pfam" id="PF07884">
    <property type="entry name" value="VKOR"/>
    <property type="match status" value="1"/>
</dbReference>
<evidence type="ECO:0000256" key="2">
    <source>
        <dbReference type="ARBA" id="ARBA00006214"/>
    </source>
</evidence>
<keyword evidence="5 10" id="KW-1133">Transmembrane helix</keyword>
<reference evidence="12 13" key="1">
    <citation type="submission" date="2018-11" db="EMBL/GenBank/DDBJ databases">
        <authorList>
            <person name="Li F."/>
        </authorList>
    </citation>
    <scope>NUCLEOTIDE SEQUENCE [LARGE SCALE GENOMIC DNA]</scope>
    <source>
        <strain evidence="12 13">Gsoil 097</strain>
    </source>
</reference>
<dbReference type="Proteomes" id="UP000267128">
    <property type="component" value="Unassembled WGS sequence"/>
</dbReference>
<evidence type="ECO:0000256" key="6">
    <source>
        <dbReference type="ARBA" id="ARBA00023002"/>
    </source>
</evidence>
<feature type="domain" description="Vitamin K epoxide reductase" evidence="11">
    <location>
        <begin position="5"/>
        <end position="146"/>
    </location>
</feature>
<evidence type="ECO:0000256" key="9">
    <source>
        <dbReference type="ARBA" id="ARBA00023284"/>
    </source>
</evidence>
<evidence type="ECO:0000256" key="10">
    <source>
        <dbReference type="SAM" id="Phobius"/>
    </source>
</evidence>
<proteinExistence type="inferred from homology"/>
<evidence type="ECO:0000313" key="12">
    <source>
        <dbReference type="EMBL" id="RNL64889.1"/>
    </source>
</evidence>
<evidence type="ECO:0000259" key="11">
    <source>
        <dbReference type="SMART" id="SM00756"/>
    </source>
</evidence>
<name>A0A3N0CNG8_9ACTN</name>
<keyword evidence="6" id="KW-0560">Oxidoreductase</keyword>
<accession>A0A3N0CNG8</accession>
<feature type="transmembrane region" description="Helical" evidence="10">
    <location>
        <begin position="127"/>
        <end position="149"/>
    </location>
</feature>
<evidence type="ECO:0000256" key="8">
    <source>
        <dbReference type="ARBA" id="ARBA00023157"/>
    </source>
</evidence>
<comment type="subcellular location">
    <subcellularLocation>
        <location evidence="1">Membrane</location>
        <topology evidence="1">Multi-pass membrane protein</topology>
    </subcellularLocation>
</comment>
<evidence type="ECO:0000313" key="13">
    <source>
        <dbReference type="Proteomes" id="UP000267128"/>
    </source>
</evidence>
<dbReference type="EMBL" id="RJSE01000003">
    <property type="protein sequence ID" value="RNL64889.1"/>
    <property type="molecule type" value="Genomic_DNA"/>
</dbReference>
<dbReference type="Gene3D" id="1.20.1440.130">
    <property type="entry name" value="VKOR domain"/>
    <property type="match status" value="1"/>
</dbReference>
<comment type="caution">
    <text evidence="12">The sequence shown here is derived from an EMBL/GenBank/DDBJ whole genome shotgun (WGS) entry which is preliminary data.</text>
</comment>
<dbReference type="RefSeq" id="WP_123225992.1">
    <property type="nucleotide sequence ID" value="NZ_RJSE01000003.1"/>
</dbReference>
<dbReference type="SMART" id="SM00756">
    <property type="entry name" value="VKc"/>
    <property type="match status" value="1"/>
</dbReference>
<keyword evidence="13" id="KW-1185">Reference proteome</keyword>
<organism evidence="12 13">
    <name type="scientific">Nocardioides marmoriginsengisoli</name>
    <dbReference type="NCBI Taxonomy" id="661483"/>
    <lineage>
        <taxon>Bacteria</taxon>
        <taxon>Bacillati</taxon>
        <taxon>Actinomycetota</taxon>
        <taxon>Actinomycetes</taxon>
        <taxon>Propionibacteriales</taxon>
        <taxon>Nocardioidaceae</taxon>
        <taxon>Nocardioides</taxon>
    </lineage>
</organism>
<dbReference type="InterPro" id="IPR041714">
    <property type="entry name" value="VKOR_Actinobacteria"/>
</dbReference>
<dbReference type="GO" id="GO:0016020">
    <property type="term" value="C:membrane"/>
    <property type="evidence" value="ECO:0007669"/>
    <property type="project" value="UniProtKB-SubCell"/>
</dbReference>
<dbReference type="InterPro" id="IPR038354">
    <property type="entry name" value="VKOR_sf"/>
</dbReference>
<keyword evidence="4" id="KW-0874">Quinone</keyword>
<dbReference type="CDD" id="cd12922">
    <property type="entry name" value="VKOR_5"/>
    <property type="match status" value="1"/>
</dbReference>
<dbReference type="AlphaFoldDB" id="A0A3N0CNG8"/>
<feature type="transmembrane region" description="Helical" evidence="10">
    <location>
        <begin position="170"/>
        <end position="192"/>
    </location>
</feature>
<comment type="similarity">
    <text evidence="2">Belongs to the VKOR family.</text>
</comment>
<gene>
    <name evidence="12" type="ORF">EFK50_02590</name>
</gene>
<dbReference type="OrthoDB" id="9783799at2"/>